<keyword evidence="2" id="KW-1185">Reference proteome</keyword>
<gene>
    <name evidence="1" type="ORF">J4035_07770</name>
</gene>
<name>A0ABS3SFL3_9CELL</name>
<evidence type="ECO:0000313" key="2">
    <source>
        <dbReference type="Proteomes" id="UP000678317"/>
    </source>
</evidence>
<proteinExistence type="predicted"/>
<dbReference type="Proteomes" id="UP000678317">
    <property type="component" value="Unassembled WGS sequence"/>
</dbReference>
<protein>
    <submittedName>
        <fullName evidence="1">AlkZ family DNA glycosylase</fullName>
    </submittedName>
</protein>
<dbReference type="RefSeq" id="WP_208289265.1">
    <property type="nucleotide sequence ID" value="NZ_CP074404.1"/>
</dbReference>
<dbReference type="PANTHER" id="PTHR38479:SF2">
    <property type="entry name" value="WINGED HELIX DNA-BINDING DOMAIN-CONTAINING PROTEIN"/>
    <property type="match status" value="1"/>
</dbReference>
<organism evidence="1 2">
    <name type="scientific">Cellulomonas fengjieae</name>
    <dbReference type="NCBI Taxonomy" id="2819978"/>
    <lineage>
        <taxon>Bacteria</taxon>
        <taxon>Bacillati</taxon>
        <taxon>Actinomycetota</taxon>
        <taxon>Actinomycetes</taxon>
        <taxon>Micrococcales</taxon>
        <taxon>Cellulomonadaceae</taxon>
        <taxon>Cellulomonas</taxon>
    </lineage>
</organism>
<dbReference type="EMBL" id="JAGFBM010000003">
    <property type="protein sequence ID" value="MBO3084534.1"/>
    <property type="molecule type" value="Genomic_DNA"/>
</dbReference>
<evidence type="ECO:0000313" key="1">
    <source>
        <dbReference type="EMBL" id="MBO3084534.1"/>
    </source>
</evidence>
<dbReference type="InterPro" id="IPR009351">
    <property type="entry name" value="AlkZ-like"/>
</dbReference>
<accession>A0ABS3SFL3</accession>
<dbReference type="PANTHER" id="PTHR38479">
    <property type="entry name" value="LMO0824 PROTEIN"/>
    <property type="match status" value="1"/>
</dbReference>
<dbReference type="Pfam" id="PF06224">
    <property type="entry name" value="AlkZ-like"/>
    <property type="match status" value="1"/>
</dbReference>
<comment type="caution">
    <text evidence="1">The sequence shown here is derived from an EMBL/GenBank/DDBJ whole genome shotgun (WGS) entry which is preliminary data.</text>
</comment>
<sequence>MDRLEVAHRRLHNQHLSGLRLADPAAVVRHLGASQAQEYTMAKWSLGQRSADADDTAVQAALDAGRILRTHVLRPTWHFVAPEDIRWMLELTGPRVRGLSRYYERQSDIDAALADRSTDVIGEALQGGNHLTRAQVQEALARAGIEARGVRLVYLVMAAEQAGVAVSGAVSGKQRTYALLDERVPPTAPLDPDEALAELTRRFFVSHGPATVKDFAWWASLTLHEIGRGLAMLAGELTSVEVDGLTYWFAPADAPTRDPAPTVHVLQGYDEYGVAYTQGRSAANIAGLTIAPPDTNMVIQPLVLDSQFVGWWRRIVGRDGVVAEPHLAVTLDDDQVAAMRAAFDRLAEFAGVPIVLRLDS</sequence>
<reference evidence="1 2" key="1">
    <citation type="submission" date="2021-03" db="EMBL/GenBank/DDBJ databases">
        <title>novel species in genus Cellulomonas.</title>
        <authorList>
            <person name="Zhang G."/>
        </authorList>
    </citation>
    <scope>NUCLEOTIDE SEQUENCE [LARGE SCALE GENOMIC DNA]</scope>
    <source>
        <strain evidence="2">zg-ZUI188</strain>
    </source>
</reference>